<protein>
    <submittedName>
        <fullName evidence="3">Ovule protein</fullName>
    </submittedName>
</protein>
<sequence length="86" mass="9836">MIVSISSICNTQESQQCDYQHSLSLLLATLSHIDHAFPNISELRKHNTLSPHLLKAILPTPLLFSKQQSLSHVITYEQLMLRKRPM</sequence>
<evidence type="ECO:0000313" key="2">
    <source>
        <dbReference type="Proteomes" id="UP000267606"/>
    </source>
</evidence>
<evidence type="ECO:0000313" key="3">
    <source>
        <dbReference type="WBParaSite" id="OFLC_0001551001-mRNA-1"/>
    </source>
</evidence>
<name>A0A183I6Y7_9BILA</name>
<dbReference type="WBParaSite" id="OFLC_0001551001-mRNA-1">
    <property type="protein sequence ID" value="OFLC_0001551001-mRNA-1"/>
    <property type="gene ID" value="OFLC_0001551001"/>
</dbReference>
<keyword evidence="2" id="KW-1185">Reference proteome</keyword>
<reference evidence="1 2" key="2">
    <citation type="submission" date="2018-11" db="EMBL/GenBank/DDBJ databases">
        <authorList>
            <consortium name="Pathogen Informatics"/>
        </authorList>
    </citation>
    <scope>NUCLEOTIDE SEQUENCE [LARGE SCALE GENOMIC DNA]</scope>
</reference>
<dbReference type="Proteomes" id="UP000267606">
    <property type="component" value="Unassembled WGS sequence"/>
</dbReference>
<gene>
    <name evidence="1" type="ORF">OFLC_LOCUS15499</name>
</gene>
<dbReference type="AlphaFoldDB" id="A0A183I6Y7"/>
<evidence type="ECO:0000313" key="1">
    <source>
        <dbReference type="EMBL" id="VDP22196.1"/>
    </source>
</evidence>
<accession>A0A183I6Y7</accession>
<organism evidence="3">
    <name type="scientific">Onchocerca flexuosa</name>
    <dbReference type="NCBI Taxonomy" id="387005"/>
    <lineage>
        <taxon>Eukaryota</taxon>
        <taxon>Metazoa</taxon>
        <taxon>Ecdysozoa</taxon>
        <taxon>Nematoda</taxon>
        <taxon>Chromadorea</taxon>
        <taxon>Rhabditida</taxon>
        <taxon>Spirurina</taxon>
        <taxon>Spiruromorpha</taxon>
        <taxon>Filarioidea</taxon>
        <taxon>Onchocercidae</taxon>
        <taxon>Onchocerca</taxon>
    </lineage>
</organism>
<reference evidence="3" key="1">
    <citation type="submission" date="2016-06" db="UniProtKB">
        <authorList>
            <consortium name="WormBaseParasite"/>
        </authorList>
    </citation>
    <scope>IDENTIFICATION</scope>
</reference>
<proteinExistence type="predicted"/>
<dbReference type="EMBL" id="UZAJ01042254">
    <property type="protein sequence ID" value="VDP22196.1"/>
    <property type="molecule type" value="Genomic_DNA"/>
</dbReference>